<proteinExistence type="inferred from homology"/>
<organism evidence="4 5">
    <name type="scientific">Heterosigma akashiwo virus 01</name>
    <name type="common">HaV01</name>
    <dbReference type="NCBI Taxonomy" id="97195"/>
    <lineage>
        <taxon>Viruses</taxon>
        <taxon>Varidnaviria</taxon>
        <taxon>Bamfordvirae</taxon>
        <taxon>Nucleocytoviricota</taxon>
        <taxon>Megaviricetes</taxon>
        <taxon>Algavirales</taxon>
        <taxon>Phycodnaviridae</taxon>
        <taxon>Raphidovirus</taxon>
        <taxon>Raphidovirus japonicum</taxon>
    </lineage>
</organism>
<evidence type="ECO:0000256" key="2">
    <source>
        <dbReference type="ARBA" id="ARBA00023172"/>
    </source>
</evidence>
<keyword evidence="5" id="KW-1185">Reference proteome</keyword>
<dbReference type="PROSITE" id="PS51898">
    <property type="entry name" value="TYR_RECOMBINASE"/>
    <property type="match status" value="1"/>
</dbReference>
<dbReference type="InterPro" id="IPR002104">
    <property type="entry name" value="Integrase_catalytic"/>
</dbReference>
<reference evidence="4 5" key="1">
    <citation type="submission" date="2016-03" db="EMBL/GenBank/DDBJ databases">
        <title>Genome sequences of a Phycodnavirus, Heterosigma akashiwo virus strain 53.</title>
        <authorList>
            <person name="Ueki S."/>
            <person name="Ogura Y."/>
            <person name="Hayashi T."/>
        </authorList>
    </citation>
    <scope>NUCLEOTIDE SEQUENCE [LARGE SCALE GENOMIC DNA]</scope>
    <source>
        <strain evidence="4">HaV53</strain>
    </source>
</reference>
<dbReference type="GO" id="GO:0015074">
    <property type="term" value="P:DNA integration"/>
    <property type="evidence" value="ECO:0007669"/>
    <property type="project" value="InterPro"/>
</dbReference>
<keyword evidence="2" id="KW-0233">DNA recombination</keyword>
<dbReference type="InterPro" id="IPR013762">
    <property type="entry name" value="Integrase-like_cat_sf"/>
</dbReference>
<name>A0A1C9C504_HAV01</name>
<comment type="similarity">
    <text evidence="1">Belongs to the 'phage' integrase family.</text>
</comment>
<dbReference type="Gene3D" id="1.10.443.10">
    <property type="entry name" value="Intergrase catalytic core"/>
    <property type="match status" value="1"/>
</dbReference>
<dbReference type="GO" id="GO:0006310">
    <property type="term" value="P:DNA recombination"/>
    <property type="evidence" value="ECO:0007669"/>
    <property type="project" value="UniProtKB-KW"/>
</dbReference>
<evidence type="ECO:0000313" key="5">
    <source>
        <dbReference type="Proteomes" id="UP000232488"/>
    </source>
</evidence>
<accession>A0A1C9C504</accession>
<evidence type="ECO:0000256" key="1">
    <source>
        <dbReference type="ARBA" id="ARBA00008857"/>
    </source>
</evidence>
<dbReference type="GeneID" id="37618416"/>
<evidence type="ECO:0000313" key="4">
    <source>
        <dbReference type="EMBL" id="AOM63366.1"/>
    </source>
</evidence>
<dbReference type="SUPFAM" id="SSF56349">
    <property type="entry name" value="DNA breaking-rejoining enzymes"/>
    <property type="match status" value="1"/>
</dbReference>
<dbReference type="KEGG" id="vg:37618416"/>
<dbReference type="InterPro" id="IPR011010">
    <property type="entry name" value="DNA_brk_join_enz"/>
</dbReference>
<dbReference type="EMBL" id="KX008963">
    <property type="protein sequence ID" value="AOM63366.1"/>
    <property type="molecule type" value="Genomic_DNA"/>
</dbReference>
<dbReference type="RefSeq" id="YP_009507432.1">
    <property type="nucleotide sequence ID" value="NC_038553.1"/>
</dbReference>
<protein>
    <recommendedName>
        <fullName evidence="3">Tyr recombinase domain-containing protein</fullName>
    </recommendedName>
</protein>
<organismHost>
    <name type="scientific">Heterosigma akashiwo</name>
    <name type="common">Chromophytic alga</name>
    <name type="synonym">Heterosigma carterae</name>
    <dbReference type="NCBI Taxonomy" id="2829"/>
</organismHost>
<feature type="domain" description="Tyr recombinase" evidence="3">
    <location>
        <begin position="132"/>
        <end position="314"/>
    </location>
</feature>
<gene>
    <name evidence="4" type="primary">HaV53_ORF35</name>
</gene>
<evidence type="ECO:0000259" key="3">
    <source>
        <dbReference type="PROSITE" id="PS51898"/>
    </source>
</evidence>
<dbReference type="GO" id="GO:0003677">
    <property type="term" value="F:DNA binding"/>
    <property type="evidence" value="ECO:0007669"/>
    <property type="project" value="InterPro"/>
</dbReference>
<sequence length="314" mass="36977">MYKHIDIIDCDDNIGTTTKNSYKNAIKYLLKKIPHDTVVELLDDYNTVLDYISTNIVDPKSKNQYLSALLKYSVHHHTGDQCKITGVYREHFNLNRKQIKTSRNKNNRERTSCDISTNEDDNWNTVLECFGKLKEKYSDILETDDTYVLAEHYEDVMNYVLFACYVLHAPRRSKDYTCMTIGQVDPKINYIDIPNRCFCFREYKTGKHYGEEIVPLNDELCSIIQCFIHRYRKKGIYLFSEQLSANEPITEKYVVKTLSMIGHRYGININIRKLRHLYITHLFKDEMQPSVIKNIERSLGTSISMITNVYRDEK</sequence>
<dbReference type="Proteomes" id="UP000232488">
    <property type="component" value="Segment"/>
</dbReference>
<dbReference type="Pfam" id="PF00589">
    <property type="entry name" value="Phage_integrase"/>
    <property type="match status" value="1"/>
</dbReference>